<keyword evidence="9" id="KW-1185">Reference proteome</keyword>
<name>A0AA48KSQ5_9ALTE</name>
<dbReference type="PROSITE" id="PS00688">
    <property type="entry name" value="SIGMA54_INTERACT_3"/>
    <property type="match status" value="1"/>
</dbReference>
<dbReference type="SUPFAM" id="SSF52172">
    <property type="entry name" value="CheY-like"/>
    <property type="match status" value="1"/>
</dbReference>
<dbReference type="Proteomes" id="UP001333710">
    <property type="component" value="Chromosome"/>
</dbReference>
<dbReference type="RefSeq" id="WP_338293393.1">
    <property type="nucleotide sequence ID" value="NZ_AP027272.1"/>
</dbReference>
<dbReference type="SMART" id="SM00382">
    <property type="entry name" value="AAA"/>
    <property type="match status" value="1"/>
</dbReference>
<evidence type="ECO:0000259" key="7">
    <source>
        <dbReference type="PROSITE" id="PS50110"/>
    </source>
</evidence>
<dbReference type="Pfam" id="PF00072">
    <property type="entry name" value="Response_reg"/>
    <property type="match status" value="1"/>
</dbReference>
<dbReference type="PROSITE" id="PS50045">
    <property type="entry name" value="SIGMA54_INTERACT_4"/>
    <property type="match status" value="1"/>
</dbReference>
<dbReference type="InterPro" id="IPR002078">
    <property type="entry name" value="Sigma_54_int"/>
</dbReference>
<dbReference type="InterPro" id="IPR002197">
    <property type="entry name" value="HTH_Fis"/>
</dbReference>
<dbReference type="CDD" id="cd00009">
    <property type="entry name" value="AAA"/>
    <property type="match status" value="1"/>
</dbReference>
<accession>A0AA48KSQ5</accession>
<feature type="domain" description="Sigma-54 factor interaction" evidence="6">
    <location>
        <begin position="160"/>
        <end position="389"/>
    </location>
</feature>
<feature type="domain" description="Response regulatory" evidence="7">
    <location>
        <begin position="10"/>
        <end position="129"/>
    </location>
</feature>
<dbReference type="InterPro" id="IPR025944">
    <property type="entry name" value="Sigma_54_int_dom_CS"/>
</dbReference>
<dbReference type="InterPro" id="IPR027417">
    <property type="entry name" value="P-loop_NTPase"/>
</dbReference>
<dbReference type="Pfam" id="PF00158">
    <property type="entry name" value="Sigma54_activat"/>
    <property type="match status" value="1"/>
</dbReference>
<reference evidence="8" key="1">
    <citation type="submission" date="2023-01" db="EMBL/GenBank/DDBJ databases">
        <title>Complete genome sequence of Planctobacterium marinum strain Dej080120_11.</title>
        <authorList>
            <person name="Ueki S."/>
            <person name="Maruyama F."/>
        </authorList>
    </citation>
    <scope>NUCLEOTIDE SEQUENCE</scope>
    <source>
        <strain evidence="8">Dej080120_11</strain>
    </source>
</reference>
<dbReference type="InterPro" id="IPR001789">
    <property type="entry name" value="Sig_transdc_resp-reg_receiver"/>
</dbReference>
<sequence length="469" mass="52912">MENLNLAGATISVCDDDPVVVTTLRLVLEKQGFKVLSSTSPGELLHQLQHQDIALILMDMNFQSDTTSGKDGIALLESIRERDTETPVVIMTGWASVELAVSSMQKGANDFIQKPWENTRLLSIINTQLKLAQSHHQTRSLQQENKILRAELSGYDSEGMVIHSKTMQQFVKKLEQVARTDSNLLLTGENGTGKSMFAHWVHEHSNRNKQRFVEVNMGAITEALFESEMFGHKKGAFTDAKAEHIGRFELANRGTLFLDEIANLPLSQQAKLLRVLESQQFEKVGSTLTQKSDVRVISATNAVVEDLIQQELFRSDLFYRLNTVQLQVPPLRNRSEDIIPLAQHFVLKFAARYKKAVVQVDHKAQLSLQEYHWPGNVRELSHVIERAVIFAESETLQNNDLTLPDTPLSVIESEQLNQKQDTEMATMAEIEQQTLQQRLAAFSGNATEAARSLGLSRSAFYRRLDKYKD</sequence>
<dbReference type="AlphaFoldDB" id="A0AA48KSQ5"/>
<dbReference type="InterPro" id="IPR058031">
    <property type="entry name" value="AAA_lid_NorR"/>
</dbReference>
<keyword evidence="3" id="KW-0805">Transcription regulation</keyword>
<dbReference type="Gene3D" id="1.10.8.60">
    <property type="match status" value="1"/>
</dbReference>
<dbReference type="GO" id="GO:0005524">
    <property type="term" value="F:ATP binding"/>
    <property type="evidence" value="ECO:0007669"/>
    <property type="project" value="UniProtKB-KW"/>
</dbReference>
<protein>
    <submittedName>
        <fullName evidence="8">Sigma-54-dependent Fis family transcriptional regulator</fullName>
    </submittedName>
</protein>
<dbReference type="Gene3D" id="3.40.50.300">
    <property type="entry name" value="P-loop containing nucleotide triphosphate hydrolases"/>
    <property type="match status" value="1"/>
</dbReference>
<keyword evidence="4" id="KW-0804">Transcription</keyword>
<dbReference type="PANTHER" id="PTHR32071:SF57">
    <property type="entry name" value="C4-DICARBOXYLATE TRANSPORT TRANSCRIPTIONAL REGULATORY PROTEIN DCTD"/>
    <property type="match status" value="1"/>
</dbReference>
<dbReference type="KEGG" id="pmaw:MACH26_29180"/>
<evidence type="ECO:0000259" key="6">
    <source>
        <dbReference type="PROSITE" id="PS50045"/>
    </source>
</evidence>
<dbReference type="Pfam" id="PF02954">
    <property type="entry name" value="HTH_8"/>
    <property type="match status" value="1"/>
</dbReference>
<feature type="modified residue" description="4-aspartylphosphate" evidence="5">
    <location>
        <position position="59"/>
    </location>
</feature>
<evidence type="ECO:0000256" key="5">
    <source>
        <dbReference type="PROSITE-ProRule" id="PRU00169"/>
    </source>
</evidence>
<dbReference type="Gene3D" id="1.10.10.60">
    <property type="entry name" value="Homeodomain-like"/>
    <property type="match status" value="1"/>
</dbReference>
<dbReference type="GO" id="GO:0006355">
    <property type="term" value="P:regulation of DNA-templated transcription"/>
    <property type="evidence" value="ECO:0007669"/>
    <property type="project" value="InterPro"/>
</dbReference>
<evidence type="ECO:0000313" key="9">
    <source>
        <dbReference type="Proteomes" id="UP001333710"/>
    </source>
</evidence>
<evidence type="ECO:0000313" key="8">
    <source>
        <dbReference type="EMBL" id="BDX07397.1"/>
    </source>
</evidence>
<evidence type="ECO:0000256" key="1">
    <source>
        <dbReference type="ARBA" id="ARBA00022741"/>
    </source>
</evidence>
<dbReference type="FunFam" id="3.40.50.300:FF:000006">
    <property type="entry name" value="DNA-binding transcriptional regulator NtrC"/>
    <property type="match status" value="1"/>
</dbReference>
<evidence type="ECO:0000256" key="2">
    <source>
        <dbReference type="ARBA" id="ARBA00022840"/>
    </source>
</evidence>
<dbReference type="EMBL" id="AP027272">
    <property type="protein sequence ID" value="BDX07397.1"/>
    <property type="molecule type" value="Genomic_DNA"/>
</dbReference>
<evidence type="ECO:0000256" key="4">
    <source>
        <dbReference type="ARBA" id="ARBA00023163"/>
    </source>
</evidence>
<dbReference type="GO" id="GO:0043565">
    <property type="term" value="F:sequence-specific DNA binding"/>
    <property type="evidence" value="ECO:0007669"/>
    <property type="project" value="InterPro"/>
</dbReference>
<keyword evidence="5" id="KW-0597">Phosphoprotein</keyword>
<proteinExistence type="predicted"/>
<dbReference type="SUPFAM" id="SSF52540">
    <property type="entry name" value="P-loop containing nucleoside triphosphate hydrolases"/>
    <property type="match status" value="1"/>
</dbReference>
<keyword evidence="2" id="KW-0067">ATP-binding</keyword>
<organism evidence="8 9">
    <name type="scientific">Planctobacterium marinum</name>
    <dbReference type="NCBI Taxonomy" id="1631968"/>
    <lineage>
        <taxon>Bacteria</taxon>
        <taxon>Pseudomonadati</taxon>
        <taxon>Pseudomonadota</taxon>
        <taxon>Gammaproteobacteria</taxon>
        <taxon>Alteromonadales</taxon>
        <taxon>Alteromonadaceae</taxon>
        <taxon>Planctobacterium</taxon>
    </lineage>
</organism>
<dbReference type="InterPro" id="IPR003593">
    <property type="entry name" value="AAA+_ATPase"/>
</dbReference>
<dbReference type="SUPFAM" id="SSF46689">
    <property type="entry name" value="Homeodomain-like"/>
    <property type="match status" value="1"/>
</dbReference>
<dbReference type="PRINTS" id="PR01590">
    <property type="entry name" value="HTHFIS"/>
</dbReference>
<keyword evidence="1" id="KW-0547">Nucleotide-binding</keyword>
<dbReference type="InterPro" id="IPR011006">
    <property type="entry name" value="CheY-like_superfamily"/>
</dbReference>
<dbReference type="Pfam" id="PF25601">
    <property type="entry name" value="AAA_lid_14"/>
    <property type="match status" value="1"/>
</dbReference>
<dbReference type="Gene3D" id="3.40.50.2300">
    <property type="match status" value="1"/>
</dbReference>
<dbReference type="PROSITE" id="PS50110">
    <property type="entry name" value="RESPONSE_REGULATORY"/>
    <property type="match status" value="1"/>
</dbReference>
<dbReference type="InterPro" id="IPR009057">
    <property type="entry name" value="Homeodomain-like_sf"/>
</dbReference>
<gene>
    <name evidence="8" type="ORF">MACH26_29180</name>
</gene>
<dbReference type="SMART" id="SM00448">
    <property type="entry name" value="REC"/>
    <property type="match status" value="1"/>
</dbReference>
<dbReference type="GO" id="GO:0000160">
    <property type="term" value="P:phosphorelay signal transduction system"/>
    <property type="evidence" value="ECO:0007669"/>
    <property type="project" value="InterPro"/>
</dbReference>
<evidence type="ECO:0000256" key="3">
    <source>
        <dbReference type="ARBA" id="ARBA00023015"/>
    </source>
</evidence>
<dbReference type="PANTHER" id="PTHR32071">
    <property type="entry name" value="TRANSCRIPTIONAL REGULATORY PROTEIN"/>
    <property type="match status" value="1"/>
</dbReference>